<proteinExistence type="predicted"/>
<name>A0AAF5DE50_STRER</name>
<accession>A0AAF5DE50</accession>
<organism evidence="2 3">
    <name type="scientific">Strongyloides stercoralis</name>
    <name type="common">Threadworm</name>
    <dbReference type="NCBI Taxonomy" id="6248"/>
    <lineage>
        <taxon>Eukaryota</taxon>
        <taxon>Metazoa</taxon>
        <taxon>Ecdysozoa</taxon>
        <taxon>Nematoda</taxon>
        <taxon>Chromadorea</taxon>
        <taxon>Rhabditida</taxon>
        <taxon>Tylenchina</taxon>
        <taxon>Panagrolaimomorpha</taxon>
        <taxon>Strongyloidoidea</taxon>
        <taxon>Strongyloididae</taxon>
        <taxon>Strongyloides</taxon>
    </lineage>
</organism>
<dbReference type="WBParaSite" id="TCONS_00010668.p1">
    <property type="protein sequence ID" value="TCONS_00010668.p1"/>
    <property type="gene ID" value="XLOC_004126"/>
</dbReference>
<dbReference type="Proteomes" id="UP000035681">
    <property type="component" value="Unplaced"/>
</dbReference>
<reference evidence="3" key="1">
    <citation type="submission" date="2024-02" db="UniProtKB">
        <authorList>
            <consortium name="WormBaseParasite"/>
        </authorList>
    </citation>
    <scope>IDENTIFICATION</scope>
</reference>
<keyword evidence="1" id="KW-0732">Signal</keyword>
<feature type="chain" id="PRO_5042237406" evidence="1">
    <location>
        <begin position="19"/>
        <end position="253"/>
    </location>
</feature>
<evidence type="ECO:0000313" key="2">
    <source>
        <dbReference type="Proteomes" id="UP000035681"/>
    </source>
</evidence>
<protein>
    <submittedName>
        <fullName evidence="3">Zasp-like motif domain-containing protein</fullName>
    </submittedName>
</protein>
<evidence type="ECO:0000256" key="1">
    <source>
        <dbReference type="SAM" id="SignalP"/>
    </source>
</evidence>
<keyword evidence="2" id="KW-1185">Reference proteome</keyword>
<sequence>FRLFLVFQLIIFLQDTHEFLLPKDRFRRQTSVQLNSNNTEPGYLPDYRGDKYTDPQRIKDTQALNKPFFDSIGGEPVYPGGVPPKTNNINSTNTYQYDQQYLNSPTSQDNNKISNPYLTNENQMINENNYNVQNPSYTQSVNPYQIQRDYFVPNTYETSTVNYGLLNNGYPSSTTTIRYNPISPNSQIINEPLWKSANPGYLPDYRGDKYTDPQRILDTQNLNKQFFESIGGEPVYPGGVPPKQNIVPSSLTV</sequence>
<feature type="signal peptide" evidence="1">
    <location>
        <begin position="1"/>
        <end position="18"/>
    </location>
</feature>
<evidence type="ECO:0000313" key="3">
    <source>
        <dbReference type="WBParaSite" id="TCONS_00010668.p1"/>
    </source>
</evidence>
<dbReference type="AlphaFoldDB" id="A0AAF5DE50"/>